<dbReference type="InterPro" id="IPR010445">
    <property type="entry name" value="LapA_dom"/>
</dbReference>
<keyword evidence="2 6" id="KW-0812">Transmembrane</keyword>
<evidence type="ECO:0000313" key="9">
    <source>
        <dbReference type="Proteomes" id="UP000323708"/>
    </source>
</evidence>
<keyword evidence="9" id="KW-1185">Reference proteome</keyword>
<evidence type="ECO:0000256" key="5">
    <source>
        <dbReference type="SAM" id="Coils"/>
    </source>
</evidence>
<dbReference type="Pfam" id="PF06305">
    <property type="entry name" value="LapA_dom"/>
    <property type="match status" value="1"/>
</dbReference>
<feature type="transmembrane region" description="Helical" evidence="6">
    <location>
        <begin position="45"/>
        <end position="69"/>
    </location>
</feature>
<reference evidence="8 9" key="1">
    <citation type="submission" date="2019-09" db="EMBL/GenBank/DDBJ databases">
        <authorList>
            <person name="Chen X.-Y."/>
        </authorList>
    </citation>
    <scope>NUCLEOTIDE SEQUENCE [LARGE SCALE GENOMIC DNA]</scope>
    <source>
        <strain evidence="8 9">NY5</strain>
    </source>
</reference>
<feature type="domain" description="Lipopolysaccharide assembly protein A" evidence="7">
    <location>
        <begin position="26"/>
        <end position="89"/>
    </location>
</feature>
<evidence type="ECO:0000313" key="8">
    <source>
        <dbReference type="EMBL" id="KAA1192433.1"/>
    </source>
</evidence>
<gene>
    <name evidence="8" type="ORF">F0M18_07110</name>
</gene>
<evidence type="ECO:0000259" key="7">
    <source>
        <dbReference type="Pfam" id="PF06305"/>
    </source>
</evidence>
<proteinExistence type="predicted"/>
<keyword evidence="3 6" id="KW-1133">Transmembrane helix</keyword>
<dbReference type="Proteomes" id="UP000323708">
    <property type="component" value="Unassembled WGS sequence"/>
</dbReference>
<dbReference type="RefSeq" id="WP_149610725.1">
    <property type="nucleotide sequence ID" value="NZ_VTUX01000003.1"/>
</dbReference>
<dbReference type="GO" id="GO:0005886">
    <property type="term" value="C:plasma membrane"/>
    <property type="evidence" value="ECO:0007669"/>
    <property type="project" value="InterPro"/>
</dbReference>
<dbReference type="EMBL" id="VTUX01000003">
    <property type="protein sequence ID" value="KAA1192433.1"/>
    <property type="molecule type" value="Genomic_DNA"/>
</dbReference>
<accession>A0A5B0WZF9</accession>
<dbReference type="AlphaFoldDB" id="A0A5B0WZF9"/>
<protein>
    <submittedName>
        <fullName evidence="8">DUF1049 domain-containing protein</fullName>
    </submittedName>
</protein>
<evidence type="ECO:0000256" key="4">
    <source>
        <dbReference type="ARBA" id="ARBA00023136"/>
    </source>
</evidence>
<feature type="coiled-coil region" evidence="5">
    <location>
        <begin position="68"/>
        <end position="95"/>
    </location>
</feature>
<keyword evidence="5" id="KW-0175">Coiled coil</keyword>
<keyword evidence="1" id="KW-1003">Cell membrane</keyword>
<evidence type="ECO:0000256" key="6">
    <source>
        <dbReference type="SAM" id="Phobius"/>
    </source>
</evidence>
<organism evidence="8 9">
    <name type="scientific">Pseudohalioglobus sediminis</name>
    <dbReference type="NCBI Taxonomy" id="2606449"/>
    <lineage>
        <taxon>Bacteria</taxon>
        <taxon>Pseudomonadati</taxon>
        <taxon>Pseudomonadota</taxon>
        <taxon>Gammaproteobacteria</taxon>
        <taxon>Cellvibrionales</taxon>
        <taxon>Halieaceae</taxon>
        <taxon>Pseudohalioglobus</taxon>
    </lineage>
</organism>
<name>A0A5B0WZF9_9GAMM</name>
<sequence>MKLLRNILYIAIVLAMAAIGVLFALQNATPVPLDMLVYTFAPRSLALWLLLAFAIGGVLGLLVSSALLLRKRAALASANRQLAKTRAEVDTLRTAGLKDGE</sequence>
<comment type="caution">
    <text evidence="8">The sequence shown here is derived from an EMBL/GenBank/DDBJ whole genome shotgun (WGS) entry which is preliminary data.</text>
</comment>
<evidence type="ECO:0000256" key="3">
    <source>
        <dbReference type="ARBA" id="ARBA00022989"/>
    </source>
</evidence>
<evidence type="ECO:0000256" key="2">
    <source>
        <dbReference type="ARBA" id="ARBA00022692"/>
    </source>
</evidence>
<keyword evidence="4 6" id="KW-0472">Membrane</keyword>
<evidence type="ECO:0000256" key="1">
    <source>
        <dbReference type="ARBA" id="ARBA00022475"/>
    </source>
</evidence>
<feature type="transmembrane region" description="Helical" evidence="6">
    <location>
        <begin position="7"/>
        <end position="25"/>
    </location>
</feature>